<feature type="domain" description="OmpR/PhoB-type" evidence="6">
    <location>
        <begin position="26"/>
        <end position="98"/>
    </location>
</feature>
<dbReference type="STRING" id="593907.Celgi_1663"/>
<evidence type="ECO:0000259" key="6">
    <source>
        <dbReference type="SMART" id="SM00862"/>
    </source>
</evidence>
<protein>
    <submittedName>
        <fullName evidence="8">Transcriptional regulator, SARP family</fullName>
    </submittedName>
</protein>
<dbReference type="KEGG" id="cga:Celgi_1663"/>
<dbReference type="InterPro" id="IPR001867">
    <property type="entry name" value="OmpR/PhoB-type_DNA-bd"/>
</dbReference>
<name>F8A5L9_CELGA</name>
<dbReference type="SUPFAM" id="SSF46894">
    <property type="entry name" value="C-terminal effector domain of the bipartite response regulators"/>
    <property type="match status" value="1"/>
</dbReference>
<dbReference type="InterPro" id="IPR011990">
    <property type="entry name" value="TPR-like_helical_dom_sf"/>
</dbReference>
<dbReference type="InterPro" id="IPR027417">
    <property type="entry name" value="P-loop_NTPase"/>
</dbReference>
<gene>
    <name evidence="8" type="ordered locus">Celgi_1663</name>
</gene>
<proteinExistence type="inferred from homology"/>
<dbReference type="AlphaFoldDB" id="F8A5L9"/>
<dbReference type="eggNOG" id="COG3629">
    <property type="taxonomic scope" value="Bacteria"/>
</dbReference>
<dbReference type="SUPFAM" id="SSF48452">
    <property type="entry name" value="TPR-like"/>
    <property type="match status" value="1"/>
</dbReference>
<dbReference type="SMART" id="SM01043">
    <property type="entry name" value="BTAD"/>
    <property type="match status" value="1"/>
</dbReference>
<dbReference type="Gene3D" id="1.25.40.10">
    <property type="entry name" value="Tetratricopeptide repeat domain"/>
    <property type="match status" value="1"/>
</dbReference>
<evidence type="ECO:0000256" key="5">
    <source>
        <dbReference type="SAM" id="MobiDB-lite"/>
    </source>
</evidence>
<accession>F8A5L9</accession>
<dbReference type="InterPro" id="IPR016032">
    <property type="entry name" value="Sig_transdc_resp-reg_C-effctor"/>
</dbReference>
<dbReference type="RefSeq" id="WP_013883693.1">
    <property type="nucleotide sequence ID" value="NC_015671.1"/>
</dbReference>
<dbReference type="Gene3D" id="1.10.10.10">
    <property type="entry name" value="Winged helix-like DNA-binding domain superfamily/Winged helix DNA-binding domain"/>
    <property type="match status" value="1"/>
</dbReference>
<evidence type="ECO:0000259" key="7">
    <source>
        <dbReference type="SMART" id="SM01043"/>
    </source>
</evidence>
<dbReference type="PANTHER" id="PTHR35807">
    <property type="entry name" value="TRANSCRIPTIONAL REGULATOR REDD-RELATED"/>
    <property type="match status" value="1"/>
</dbReference>
<reference evidence="9" key="1">
    <citation type="submission" date="2011-04" db="EMBL/GenBank/DDBJ databases">
        <title>Complete sequence of Cellvibrio gilvus ATCC 13127.</title>
        <authorList>
            <person name="Lucas S."/>
            <person name="Han J."/>
            <person name="Lapidus A."/>
            <person name="Cheng J.-F."/>
            <person name="Goodwin L."/>
            <person name="Pitluck S."/>
            <person name="Peters L."/>
            <person name="Munk A."/>
            <person name="Detter J.C."/>
            <person name="Han C."/>
            <person name="Tapia R."/>
            <person name="Land M."/>
            <person name="Hauser L."/>
            <person name="Kyrpides N."/>
            <person name="Ivanova N."/>
            <person name="Ovchinnikova G."/>
            <person name="Pagani I."/>
            <person name="Mead D."/>
            <person name="Brumm P."/>
            <person name="Woyke T."/>
        </authorList>
    </citation>
    <scope>NUCLEOTIDE SEQUENCE [LARGE SCALE GENOMIC DNA]</scope>
    <source>
        <strain evidence="9">ATCC 13127 / NRRL B-14078</strain>
    </source>
</reference>
<dbReference type="InterPro" id="IPR005158">
    <property type="entry name" value="BTAD"/>
</dbReference>
<evidence type="ECO:0000313" key="8">
    <source>
        <dbReference type="EMBL" id="AEI12174.1"/>
    </source>
</evidence>
<dbReference type="InterPro" id="IPR051677">
    <property type="entry name" value="AfsR-DnrI-RedD_regulator"/>
</dbReference>
<dbReference type="EMBL" id="CP002665">
    <property type="protein sequence ID" value="AEI12174.1"/>
    <property type="molecule type" value="Genomic_DNA"/>
</dbReference>
<feature type="domain" description="Bacterial transcriptional activator" evidence="7">
    <location>
        <begin position="105"/>
        <end position="249"/>
    </location>
</feature>
<keyword evidence="2" id="KW-0805">Transcription regulation</keyword>
<organism evidence="8 9">
    <name type="scientific">Cellulomonas gilvus (strain ATCC 13127 / NRRL B-14078)</name>
    <name type="common">Cellvibrio gilvus</name>
    <dbReference type="NCBI Taxonomy" id="593907"/>
    <lineage>
        <taxon>Bacteria</taxon>
        <taxon>Bacillati</taxon>
        <taxon>Actinomycetota</taxon>
        <taxon>Actinomycetes</taxon>
        <taxon>Micrococcales</taxon>
        <taxon>Cellulomonadaceae</taxon>
        <taxon>Cellulomonas</taxon>
    </lineage>
</organism>
<dbReference type="InterPro" id="IPR036388">
    <property type="entry name" value="WH-like_DNA-bd_sf"/>
</dbReference>
<evidence type="ECO:0000256" key="2">
    <source>
        <dbReference type="ARBA" id="ARBA00023015"/>
    </source>
</evidence>
<dbReference type="Proteomes" id="UP000000485">
    <property type="component" value="Chromosome"/>
</dbReference>
<comment type="similarity">
    <text evidence="1">Belongs to the AfsR/DnrI/RedD regulatory family.</text>
</comment>
<evidence type="ECO:0000256" key="1">
    <source>
        <dbReference type="ARBA" id="ARBA00005820"/>
    </source>
</evidence>
<dbReference type="GO" id="GO:0006355">
    <property type="term" value="P:regulation of DNA-templated transcription"/>
    <property type="evidence" value="ECO:0007669"/>
    <property type="project" value="InterPro"/>
</dbReference>
<dbReference type="GO" id="GO:0043531">
    <property type="term" value="F:ADP binding"/>
    <property type="evidence" value="ECO:0007669"/>
    <property type="project" value="InterPro"/>
</dbReference>
<dbReference type="OrthoDB" id="5521887at2"/>
<feature type="compositionally biased region" description="Low complexity" evidence="5">
    <location>
        <begin position="258"/>
        <end position="273"/>
    </location>
</feature>
<keyword evidence="3" id="KW-0238">DNA-binding</keyword>
<dbReference type="SUPFAM" id="SSF52540">
    <property type="entry name" value="P-loop containing nucleoside triphosphate hydrolases"/>
    <property type="match status" value="1"/>
</dbReference>
<dbReference type="SMART" id="SM00862">
    <property type="entry name" value="Trans_reg_C"/>
    <property type="match status" value="1"/>
</dbReference>
<evidence type="ECO:0000256" key="4">
    <source>
        <dbReference type="ARBA" id="ARBA00023163"/>
    </source>
</evidence>
<dbReference type="GO" id="GO:0000160">
    <property type="term" value="P:phosphorelay signal transduction system"/>
    <property type="evidence" value="ECO:0007669"/>
    <property type="project" value="InterPro"/>
</dbReference>
<keyword evidence="4" id="KW-0804">Transcription</keyword>
<dbReference type="Pfam" id="PF00931">
    <property type="entry name" value="NB-ARC"/>
    <property type="match status" value="1"/>
</dbReference>
<evidence type="ECO:0000256" key="3">
    <source>
        <dbReference type="ARBA" id="ARBA00023125"/>
    </source>
</evidence>
<dbReference type="CDD" id="cd15831">
    <property type="entry name" value="BTAD"/>
    <property type="match status" value="1"/>
</dbReference>
<dbReference type="InterPro" id="IPR002182">
    <property type="entry name" value="NB-ARC"/>
</dbReference>
<dbReference type="PRINTS" id="PR00364">
    <property type="entry name" value="DISEASERSIST"/>
</dbReference>
<dbReference type="HOGENOM" id="CLU_004665_6_0_11"/>
<feature type="region of interest" description="Disordered" evidence="5">
    <location>
        <begin position="258"/>
        <end position="289"/>
    </location>
</feature>
<dbReference type="Gene3D" id="3.40.50.300">
    <property type="entry name" value="P-loop containing nucleotide triphosphate hydrolases"/>
    <property type="match status" value="1"/>
</dbReference>
<dbReference type="GO" id="GO:0003677">
    <property type="term" value="F:DNA binding"/>
    <property type="evidence" value="ECO:0007669"/>
    <property type="project" value="UniProtKB-KW"/>
</dbReference>
<evidence type="ECO:0000313" key="9">
    <source>
        <dbReference type="Proteomes" id="UP000000485"/>
    </source>
</evidence>
<dbReference type="Pfam" id="PF03704">
    <property type="entry name" value="BTAD"/>
    <property type="match status" value="1"/>
</dbReference>
<keyword evidence="9" id="KW-1185">Reference proteome</keyword>
<dbReference type="PANTHER" id="PTHR35807:SF1">
    <property type="entry name" value="TRANSCRIPTIONAL REGULATOR REDD"/>
    <property type="match status" value="1"/>
</dbReference>
<sequence length="629" mass="66444">MGNGVQDGSGTLELRVLGSPEVRVDGVPVPIRATKVRAFAAALMVRLGRTAPVGSLLADLWPDEPPRSALANLRTYATQLRRVLPADRLLTVDCGYRLVLDPDELDLVRSRRLVEAGRAALRDGRPVLAAQTLGQARSLWRGRPLDGVALGPGLEATQAALDDEHRVLQELWIRAALQAGDDRVVAWARRYAAAEPLRESAQALLMHVQWTAGDSAAALRTYTAARRRLIEELGIEPGPELRRLHDEILHGDAAPVRPAAAPAHAGGAPLPTARSAPLPDAVHHGGGHVPHELPPAPPFLVGRDDLLARATARLTDVAAGPAVVAVHGPMGAGSSALAVTAARAVQDAFPDGVVHVDLAARPSVGTREVLDRVFRSFVPDAPAADCPDEAAARLRSLLHGRRVLVVLDNAPTADAVTPLLPTSPGAALLVTSRPRLVGLDPVTQLGVGPLETVDAVRLLERAGGRAFVGADRAHAATVAECCDHLPLALVLAAGRLACRPELTVAGLAERFVDESRRLDALEIGQRAMRGRLGDVVAQVERTHRGEHVSRLYRALAAVPGAVSAVQAAALVPDQEPGLVADGLERLAHFRLLDAAPDGTFRMPTLIRLHARELVAQTAMAGPHRRGPAT</sequence>